<proteinExistence type="predicted"/>
<evidence type="ECO:0000313" key="1">
    <source>
        <dbReference type="EMBL" id="EAU64148.1"/>
    </source>
</evidence>
<feature type="non-terminal residue" evidence="1">
    <location>
        <position position="14"/>
    </location>
</feature>
<comment type="caution">
    <text evidence="1">The sequence shown here is derived from an EMBL/GenBank/DDBJ whole genome shotgun (WGS) entry which is preliminary data.</text>
</comment>
<name>Q08UK6_STIAD</name>
<reference evidence="1 2" key="1">
    <citation type="submission" date="2006-04" db="EMBL/GenBank/DDBJ databases">
        <authorList>
            <person name="Nierman W.C."/>
        </authorList>
    </citation>
    <scope>NUCLEOTIDE SEQUENCE [LARGE SCALE GENOMIC DNA]</scope>
    <source>
        <strain evidence="1 2">DW4/3-1</strain>
    </source>
</reference>
<sequence length="14" mass="1388">MTSGRTASSSASDM</sequence>
<protein>
    <submittedName>
        <fullName evidence="1">Uncharacterized protein</fullName>
    </submittedName>
</protein>
<evidence type="ECO:0000313" key="2">
    <source>
        <dbReference type="Proteomes" id="UP000032702"/>
    </source>
</evidence>
<dbReference type="EMBL" id="AAMD01000128">
    <property type="protein sequence ID" value="EAU64148.1"/>
    <property type="molecule type" value="Genomic_DNA"/>
</dbReference>
<dbReference type="Proteomes" id="UP000032702">
    <property type="component" value="Unassembled WGS sequence"/>
</dbReference>
<accession>Q08UK6</accession>
<organism evidence="1 2">
    <name type="scientific">Stigmatella aurantiaca (strain DW4/3-1)</name>
    <dbReference type="NCBI Taxonomy" id="378806"/>
    <lineage>
        <taxon>Bacteria</taxon>
        <taxon>Pseudomonadati</taxon>
        <taxon>Myxococcota</taxon>
        <taxon>Myxococcia</taxon>
        <taxon>Myxococcales</taxon>
        <taxon>Cystobacterineae</taxon>
        <taxon>Archangiaceae</taxon>
        <taxon>Stigmatella</taxon>
    </lineage>
</organism>
<gene>
    <name evidence="1" type="ORF">STIAU_0231</name>
</gene>